<comment type="similarity">
    <text evidence="2 7 10">Belongs to the citrate synthase family.</text>
</comment>
<evidence type="ECO:0000256" key="7">
    <source>
        <dbReference type="PIRNR" id="PIRNR001369"/>
    </source>
</evidence>
<dbReference type="NCBIfam" id="NF004126">
    <property type="entry name" value="PRK05614.1"/>
    <property type="match status" value="1"/>
</dbReference>
<proteinExistence type="inferred from homology"/>
<evidence type="ECO:0000256" key="10">
    <source>
        <dbReference type="RuleBase" id="RU003406"/>
    </source>
</evidence>
<feature type="active site" evidence="8">
    <location>
        <position position="307"/>
    </location>
</feature>
<dbReference type="Pfam" id="PF00285">
    <property type="entry name" value="Citrate_synt"/>
    <property type="match status" value="1"/>
</dbReference>
<comment type="pathway">
    <text evidence="1 9">Carbohydrate metabolism; tricarboxylic acid cycle; isocitrate from oxaloacetate: step 1/2.</text>
</comment>
<dbReference type="PANTHER" id="PTHR42871:SF1">
    <property type="entry name" value="CITRATE SYNTHASE"/>
    <property type="match status" value="1"/>
</dbReference>
<dbReference type="InterPro" id="IPR002020">
    <property type="entry name" value="Citrate_synthase"/>
</dbReference>
<reference evidence="11 12" key="1">
    <citation type="journal article" date="2014" name="Proc. Natl. Acad. Sci. U.S.A.">
        <title>Functional characterization of flavobacteria rhodopsins reveals a unique class of light-driven chloride pump in bacteria.</title>
        <authorList>
            <person name="Yoshizawa S."/>
            <person name="Kumagai Y."/>
            <person name="Kim H."/>
            <person name="Ogura Y."/>
            <person name="Hayashi T."/>
            <person name="Iwasaki W."/>
            <person name="DeLong E.F."/>
            <person name="Kogure K."/>
        </authorList>
    </citation>
    <scope>NUCLEOTIDE SEQUENCE [LARGE SCALE GENOMIC DNA]</scope>
    <source>
        <strain evidence="11 12">S1-08</strain>
    </source>
</reference>
<dbReference type="InterPro" id="IPR016143">
    <property type="entry name" value="Citrate_synth-like_sm_a-sub"/>
</dbReference>
<dbReference type="PANTHER" id="PTHR42871">
    <property type="entry name" value="CITRATE SYNTHASE"/>
    <property type="match status" value="1"/>
</dbReference>
<evidence type="ECO:0000256" key="9">
    <source>
        <dbReference type="RuleBase" id="RU003370"/>
    </source>
</evidence>
<dbReference type="Gene3D" id="1.10.580.10">
    <property type="entry name" value="Citrate Synthase, domain 1"/>
    <property type="match status" value="1"/>
</dbReference>
<comment type="catalytic activity">
    <reaction evidence="5 9">
        <text>oxaloacetate + acetyl-CoA + H2O = citrate + CoA + H(+)</text>
        <dbReference type="Rhea" id="RHEA:16845"/>
        <dbReference type="ChEBI" id="CHEBI:15377"/>
        <dbReference type="ChEBI" id="CHEBI:15378"/>
        <dbReference type="ChEBI" id="CHEBI:16452"/>
        <dbReference type="ChEBI" id="CHEBI:16947"/>
        <dbReference type="ChEBI" id="CHEBI:57287"/>
        <dbReference type="ChEBI" id="CHEBI:57288"/>
        <dbReference type="EC" id="2.3.3.16"/>
    </reaction>
</comment>
<dbReference type="InterPro" id="IPR019810">
    <property type="entry name" value="Citrate_synthase_AS"/>
</dbReference>
<keyword evidence="12" id="KW-1185">Reference proteome</keyword>
<dbReference type="PIRSF" id="PIRSF001369">
    <property type="entry name" value="Citrate_synth"/>
    <property type="match status" value="1"/>
</dbReference>
<dbReference type="CDD" id="cd06114">
    <property type="entry name" value="EcCS_like"/>
    <property type="match status" value="1"/>
</dbReference>
<dbReference type="SUPFAM" id="SSF48256">
    <property type="entry name" value="Citrate synthase"/>
    <property type="match status" value="1"/>
</dbReference>
<dbReference type="GO" id="GO:0005737">
    <property type="term" value="C:cytoplasm"/>
    <property type="evidence" value="ECO:0007669"/>
    <property type="project" value="InterPro"/>
</dbReference>
<evidence type="ECO:0000256" key="4">
    <source>
        <dbReference type="ARBA" id="ARBA00022679"/>
    </source>
</evidence>
<evidence type="ECO:0000256" key="2">
    <source>
        <dbReference type="ARBA" id="ARBA00010566"/>
    </source>
</evidence>
<dbReference type="RefSeq" id="WP_041494951.1">
    <property type="nucleotide sequence ID" value="NZ_AP014548.1"/>
</dbReference>
<evidence type="ECO:0000313" key="11">
    <source>
        <dbReference type="EMBL" id="BAO54214.1"/>
    </source>
</evidence>
<dbReference type="Gene3D" id="2.20.28.60">
    <property type="match status" value="1"/>
</dbReference>
<dbReference type="Proteomes" id="UP000031760">
    <property type="component" value="Chromosome"/>
</dbReference>
<dbReference type="KEGG" id="nmf:NMS_0205"/>
<dbReference type="PRINTS" id="PR00143">
    <property type="entry name" value="CITRTSNTHASE"/>
</dbReference>
<keyword evidence="4 7" id="KW-0808">Transferase</keyword>
<dbReference type="FunFam" id="1.10.230.10:FF:000002">
    <property type="entry name" value="Citrate synthase"/>
    <property type="match status" value="1"/>
</dbReference>
<sequence>MTDKAILEIDGKKFEFPVITGTENERAIDIKTLRGVTDGVVTIDPGYKNTGSCESAITFLDGENGILRYRGYSIEELAEKANFLEVAYLLIFGELPTTSQLEKFHNDIKAQSHVDEDVKRILDGFPKSAHPMGVLSSLTSALIAFNPSSVNVESEEDMYKAIVKILGKFPVLVGWTLRKKTGQPLDYGDDNLGYVENILKMMFKKPNSEYKQNPTLVDALDKLLILHADHEQNCSTSTVRIVGSSHAGLFASLSAGINALWGPLHGGANQAVLEMLEAIKEDGGDTKKYMGKAKDKLDPFRLMGFGHRVYKNFDPRAKIIKKSADEVLGDLGVEDPILDIAKGLEKEALEDSYFVDRKLYPNVDFYSGIIYRAMNIPTEMFTVMFALGRLPGWIAQWKEMRENKEPIGRPRQIYTGETHRPFKPVSER</sequence>
<dbReference type="InterPro" id="IPR016142">
    <property type="entry name" value="Citrate_synth-like_lrg_a-sub"/>
</dbReference>
<feature type="active site" evidence="8">
    <location>
        <position position="364"/>
    </location>
</feature>
<dbReference type="Gene3D" id="1.10.230.10">
    <property type="entry name" value="Cytochrome P450-Terp, domain 2"/>
    <property type="match status" value="1"/>
</dbReference>
<dbReference type="STRING" id="1454201.NMS_0205"/>
<dbReference type="InterPro" id="IPR036969">
    <property type="entry name" value="Citrate_synthase_sf"/>
</dbReference>
<evidence type="ECO:0000313" key="12">
    <source>
        <dbReference type="Proteomes" id="UP000031760"/>
    </source>
</evidence>
<dbReference type="AlphaFoldDB" id="W8VN44"/>
<dbReference type="HOGENOM" id="CLU_025068_0_0_10"/>
<name>W8VN44_9FLAO</name>
<protein>
    <recommendedName>
        <fullName evidence="6 7">Citrate synthase</fullName>
    </recommendedName>
</protein>
<dbReference type="GO" id="GO:0006099">
    <property type="term" value="P:tricarboxylic acid cycle"/>
    <property type="evidence" value="ECO:0007669"/>
    <property type="project" value="UniProtKB-UniRule"/>
</dbReference>
<keyword evidence="3 9" id="KW-0816">Tricarboxylic acid cycle</keyword>
<dbReference type="GO" id="GO:0036440">
    <property type="term" value="F:citrate synthase activity"/>
    <property type="evidence" value="ECO:0007669"/>
    <property type="project" value="UniProtKB-EC"/>
</dbReference>
<evidence type="ECO:0000256" key="6">
    <source>
        <dbReference type="NCBIfam" id="TIGR01798"/>
    </source>
</evidence>
<gene>
    <name evidence="11" type="ORF">NMS_0205</name>
</gene>
<evidence type="ECO:0000256" key="5">
    <source>
        <dbReference type="ARBA" id="ARBA00049288"/>
    </source>
</evidence>
<evidence type="ECO:0000256" key="1">
    <source>
        <dbReference type="ARBA" id="ARBA00004751"/>
    </source>
</evidence>
<dbReference type="NCBIfam" id="TIGR01798">
    <property type="entry name" value="cit_synth_I"/>
    <property type="match status" value="1"/>
</dbReference>
<organism evidence="11 12">
    <name type="scientific">Nonlabens marinus S1-08</name>
    <dbReference type="NCBI Taxonomy" id="1454201"/>
    <lineage>
        <taxon>Bacteria</taxon>
        <taxon>Pseudomonadati</taxon>
        <taxon>Bacteroidota</taxon>
        <taxon>Flavobacteriia</taxon>
        <taxon>Flavobacteriales</taxon>
        <taxon>Flavobacteriaceae</taxon>
        <taxon>Nonlabens</taxon>
    </lineage>
</organism>
<dbReference type="PROSITE" id="PS00480">
    <property type="entry name" value="CITRATE_SYNTHASE"/>
    <property type="match status" value="1"/>
</dbReference>
<dbReference type="UniPathway" id="UPA00223">
    <property type="reaction ID" value="UER00717"/>
</dbReference>
<evidence type="ECO:0000256" key="8">
    <source>
        <dbReference type="PIRSR" id="PIRSR001369-1"/>
    </source>
</evidence>
<evidence type="ECO:0000256" key="3">
    <source>
        <dbReference type="ARBA" id="ARBA00022532"/>
    </source>
</evidence>
<dbReference type="OrthoDB" id="9800864at2"/>
<dbReference type="InterPro" id="IPR024176">
    <property type="entry name" value="Citrate_synthase_bac-typ"/>
</dbReference>
<dbReference type="InterPro" id="IPR010953">
    <property type="entry name" value="Citrate_synthase_typ-I"/>
</dbReference>
<dbReference type="EMBL" id="AP014548">
    <property type="protein sequence ID" value="BAO54214.1"/>
    <property type="molecule type" value="Genomic_DNA"/>
</dbReference>
<accession>W8VN44</accession>